<feature type="transmembrane region" description="Helical" evidence="2">
    <location>
        <begin position="270"/>
        <end position="288"/>
    </location>
</feature>
<name>A0ABQ4DS97_9ACTN</name>
<dbReference type="EMBL" id="BONW01000001">
    <property type="protein sequence ID" value="GIG85328.1"/>
    <property type="molecule type" value="Genomic_DNA"/>
</dbReference>
<dbReference type="InterPro" id="IPR036721">
    <property type="entry name" value="RCK_C_sf"/>
</dbReference>
<dbReference type="InterPro" id="IPR003148">
    <property type="entry name" value="RCK_N"/>
</dbReference>
<dbReference type="PROSITE" id="PS51201">
    <property type="entry name" value="RCK_N"/>
    <property type="match status" value="1"/>
</dbReference>
<organism evidence="5 6">
    <name type="scientific">Plantactinospora endophytica</name>
    <dbReference type="NCBI Taxonomy" id="673535"/>
    <lineage>
        <taxon>Bacteria</taxon>
        <taxon>Bacillati</taxon>
        <taxon>Actinomycetota</taxon>
        <taxon>Actinomycetes</taxon>
        <taxon>Micromonosporales</taxon>
        <taxon>Micromonosporaceae</taxon>
        <taxon>Plantactinospora</taxon>
    </lineage>
</organism>
<dbReference type="PANTHER" id="PTHR43833:SF11">
    <property type="entry name" value="VOLTAGE-GATED POTASSIUM CHANNEL KCH"/>
    <property type="match status" value="1"/>
</dbReference>
<dbReference type="PANTHER" id="PTHR43833">
    <property type="entry name" value="POTASSIUM CHANNEL PROTEIN 2-RELATED-RELATED"/>
    <property type="match status" value="1"/>
</dbReference>
<feature type="domain" description="RCK N-terminal" evidence="3">
    <location>
        <begin position="364"/>
        <end position="485"/>
    </location>
</feature>
<gene>
    <name evidence="5" type="ORF">Pen02_02640</name>
</gene>
<dbReference type="Pfam" id="PF02254">
    <property type="entry name" value="TrkA_N"/>
    <property type="match status" value="2"/>
</dbReference>
<dbReference type="SUPFAM" id="SSF116726">
    <property type="entry name" value="TrkA C-terminal domain-like"/>
    <property type="match status" value="1"/>
</dbReference>
<dbReference type="Gene3D" id="3.40.50.720">
    <property type="entry name" value="NAD(P)-binding Rossmann-like Domain"/>
    <property type="match status" value="2"/>
</dbReference>
<dbReference type="PROSITE" id="PS51202">
    <property type="entry name" value="RCK_C"/>
    <property type="match status" value="1"/>
</dbReference>
<keyword evidence="6" id="KW-1185">Reference proteome</keyword>
<keyword evidence="2" id="KW-0472">Membrane</keyword>
<feature type="transmembrane region" description="Helical" evidence="2">
    <location>
        <begin position="323"/>
        <end position="344"/>
    </location>
</feature>
<evidence type="ECO:0000256" key="1">
    <source>
        <dbReference type="SAM" id="MobiDB-lite"/>
    </source>
</evidence>
<evidence type="ECO:0000259" key="4">
    <source>
        <dbReference type="PROSITE" id="PS51202"/>
    </source>
</evidence>
<feature type="domain" description="RCK C-terminal" evidence="4">
    <location>
        <begin position="503"/>
        <end position="587"/>
    </location>
</feature>
<dbReference type="InterPro" id="IPR036291">
    <property type="entry name" value="NAD(P)-bd_dom_sf"/>
</dbReference>
<proteinExistence type="predicted"/>
<reference evidence="5 6" key="1">
    <citation type="submission" date="2021-01" db="EMBL/GenBank/DDBJ databases">
        <title>Whole genome shotgun sequence of Plantactinospora endophytica NBRC 110450.</title>
        <authorList>
            <person name="Komaki H."/>
            <person name="Tamura T."/>
        </authorList>
    </citation>
    <scope>NUCLEOTIDE SEQUENCE [LARGE SCALE GENOMIC DNA]</scope>
    <source>
        <strain evidence="5 6">NBRC 110450</strain>
    </source>
</reference>
<protein>
    <submittedName>
        <fullName evidence="5">Potassium transporter TrkA</fullName>
    </submittedName>
</protein>
<evidence type="ECO:0000313" key="5">
    <source>
        <dbReference type="EMBL" id="GIG85328.1"/>
    </source>
</evidence>
<dbReference type="Proteomes" id="UP000646749">
    <property type="component" value="Unassembled WGS sequence"/>
</dbReference>
<dbReference type="SUPFAM" id="SSF81324">
    <property type="entry name" value="Voltage-gated potassium channels"/>
    <property type="match status" value="1"/>
</dbReference>
<comment type="caution">
    <text evidence="5">The sequence shown here is derived from an EMBL/GenBank/DDBJ whole genome shotgun (WGS) entry which is preliminary data.</text>
</comment>
<feature type="region of interest" description="Disordered" evidence="1">
    <location>
        <begin position="582"/>
        <end position="678"/>
    </location>
</feature>
<evidence type="ECO:0000313" key="6">
    <source>
        <dbReference type="Proteomes" id="UP000646749"/>
    </source>
</evidence>
<dbReference type="RefSeq" id="WP_203864011.1">
    <property type="nucleotide sequence ID" value="NZ_BONW01000001.1"/>
</dbReference>
<sequence>MADLWRTRARRAFETRLRDGLRTNGDQRPHYVVCGQDALAVHLVEELLGNDPQGGGAVRVTVVVPHRRRPDGPDIRTIRGVRVIRSDRLDEETFRTAGLAGATGLALLHQDDVGNIHAALCAQEVEPDLRVVLRMFNMSLGQGIRQLFPNSAVLSDASMAAPAFVAAALGEVAPSYFRHGGRTLFVAPRAEVRPEQVVCGLADTRDPHHPVVLPADPTTADLVLAEADGQVGQVGPEQATRRRLLRRQRWRRRRTSALLRAVRSFATRKIGMATIAVLVVVVVLGFLLSQAEHTGIGDAIYLTMVTTIVGADPDITKEAPAQVLQVVLNLAGLALIPLITAAVVDGIVKARLALDAGLLPSERSGHVVVVGLGNVGTRVMWQLNDLGIEVVAIDKDPEARGAAVARRLNIPLIIGDAAREETLDAASVGTSQALVVVSTDDVTNLQAALNGRALRSDLRVVLRLFDGDFAQRIQRTFRIGLSRSVSYLAAPSFSAALLNRAVIATIPVARHALLVAEVPIAAGSALAGRELGVVGQAEWVRVLALTGAGQRRSEWAPPAGHRLRPGDVLTVVVRRAGLNRLLREASTPQPPPPPESSAGSAGRPADPAGRPGDPAGRSSDPSRPSRRTVPRQSGRSATRSGEQSGQPGRAAGTRSQPTRTPRRSQPNPPPIRRPEPPQ</sequence>
<feature type="compositionally biased region" description="Low complexity" evidence="1">
    <location>
        <begin position="596"/>
        <end position="622"/>
    </location>
</feature>
<dbReference type="Gene3D" id="3.30.70.1450">
    <property type="entry name" value="Regulator of K+ conductance, C-terminal domain"/>
    <property type="match status" value="1"/>
</dbReference>
<accession>A0ABQ4DS97</accession>
<dbReference type="SUPFAM" id="SSF51735">
    <property type="entry name" value="NAD(P)-binding Rossmann-fold domains"/>
    <property type="match status" value="2"/>
</dbReference>
<feature type="compositionally biased region" description="Polar residues" evidence="1">
    <location>
        <begin position="634"/>
        <end position="646"/>
    </location>
</feature>
<evidence type="ECO:0000259" key="3">
    <source>
        <dbReference type="PROSITE" id="PS51201"/>
    </source>
</evidence>
<dbReference type="InterPro" id="IPR006037">
    <property type="entry name" value="RCK_C"/>
</dbReference>
<feature type="compositionally biased region" description="Low complexity" evidence="1">
    <location>
        <begin position="653"/>
        <end position="665"/>
    </location>
</feature>
<keyword evidence="2" id="KW-1133">Transmembrane helix</keyword>
<dbReference type="InterPro" id="IPR050721">
    <property type="entry name" value="Trk_Ktr_HKT_K-transport"/>
</dbReference>
<evidence type="ECO:0000256" key="2">
    <source>
        <dbReference type="SAM" id="Phobius"/>
    </source>
</evidence>
<keyword evidence="2" id="KW-0812">Transmembrane</keyword>